<dbReference type="AlphaFoldDB" id="A0A6V7QGU1"/>
<organism evidence="1">
    <name type="scientific">Ananas comosus var. bracteatus</name>
    <name type="common">red pineapple</name>
    <dbReference type="NCBI Taxonomy" id="296719"/>
    <lineage>
        <taxon>Eukaryota</taxon>
        <taxon>Viridiplantae</taxon>
        <taxon>Streptophyta</taxon>
        <taxon>Embryophyta</taxon>
        <taxon>Tracheophyta</taxon>
        <taxon>Spermatophyta</taxon>
        <taxon>Magnoliopsida</taxon>
        <taxon>Liliopsida</taxon>
        <taxon>Poales</taxon>
        <taxon>Bromeliaceae</taxon>
        <taxon>Bromelioideae</taxon>
        <taxon>Ananas</taxon>
    </lineage>
</organism>
<accession>A0A6V7QGU1</accession>
<name>A0A6V7QGU1_ANACO</name>
<reference evidence="1" key="1">
    <citation type="submission" date="2020-07" db="EMBL/GenBank/DDBJ databases">
        <authorList>
            <person name="Lin J."/>
        </authorList>
    </citation>
    <scope>NUCLEOTIDE SEQUENCE</scope>
</reference>
<proteinExistence type="predicted"/>
<evidence type="ECO:0000313" key="1">
    <source>
        <dbReference type="EMBL" id="CAD1842379.1"/>
    </source>
</evidence>
<sequence length="194" mass="21051">MPTAAAASRRRPTRAPAFLCSPHLPAAGAPAARSPPAVPEPPPAWICTGTLSRVPVHFALRAVFVEGCFCDLENKVRPSPFDFLSIFDDCSCELISLEPLFRLDLRASNSLLEIVRGFFAIDEFSSPLLKLEMDFYACLPLCSFVHACEGRFPQAGTPEIAIATHARPCGIGCRNGMPWGRLIPRVGMLTTTGH</sequence>
<dbReference type="EMBL" id="LR862136">
    <property type="protein sequence ID" value="CAD1842379.1"/>
    <property type="molecule type" value="Genomic_DNA"/>
</dbReference>
<gene>
    <name evidence="1" type="ORF">CB5_LOCUS25590</name>
</gene>
<protein>
    <submittedName>
        <fullName evidence="1">Uncharacterized protein</fullName>
    </submittedName>
</protein>